<dbReference type="PROSITE" id="PS50110">
    <property type="entry name" value="RESPONSE_REGULATORY"/>
    <property type="match status" value="1"/>
</dbReference>
<evidence type="ECO:0000313" key="11">
    <source>
        <dbReference type="EMBL" id="MBM7691739.1"/>
    </source>
</evidence>
<protein>
    <submittedName>
        <fullName evidence="11">Two-component system response regulator YesN</fullName>
    </submittedName>
</protein>
<evidence type="ECO:0000259" key="10">
    <source>
        <dbReference type="PROSITE" id="PS50110"/>
    </source>
</evidence>
<evidence type="ECO:0000259" key="9">
    <source>
        <dbReference type="PROSITE" id="PS01124"/>
    </source>
</evidence>
<evidence type="ECO:0000256" key="2">
    <source>
        <dbReference type="ARBA" id="ARBA00022490"/>
    </source>
</evidence>
<dbReference type="PANTHER" id="PTHR42713:SF3">
    <property type="entry name" value="TRANSCRIPTIONAL REGULATORY PROTEIN HPTR"/>
    <property type="match status" value="1"/>
</dbReference>
<keyword evidence="7" id="KW-0804">Transcription</keyword>
<dbReference type="Gene3D" id="3.40.50.2300">
    <property type="match status" value="1"/>
</dbReference>
<dbReference type="InterPro" id="IPR018060">
    <property type="entry name" value="HTH_AraC"/>
</dbReference>
<dbReference type="EMBL" id="JAFBFI010000003">
    <property type="protein sequence ID" value="MBM7691739.1"/>
    <property type="molecule type" value="Genomic_DNA"/>
</dbReference>
<dbReference type="SMART" id="SM00342">
    <property type="entry name" value="HTH_ARAC"/>
    <property type="match status" value="1"/>
</dbReference>
<dbReference type="SUPFAM" id="SSF52172">
    <property type="entry name" value="CheY-like"/>
    <property type="match status" value="1"/>
</dbReference>
<feature type="modified residue" description="4-aspartylphosphate" evidence="8">
    <location>
        <position position="54"/>
    </location>
</feature>
<feature type="domain" description="HTH araC/xylS-type" evidence="9">
    <location>
        <begin position="413"/>
        <end position="511"/>
    </location>
</feature>
<dbReference type="Pfam" id="PF00072">
    <property type="entry name" value="Response_reg"/>
    <property type="match status" value="1"/>
</dbReference>
<comment type="caution">
    <text evidence="11">The sequence shown here is derived from an EMBL/GenBank/DDBJ whole genome shotgun (WGS) entry which is preliminary data.</text>
</comment>
<dbReference type="InterPro" id="IPR011006">
    <property type="entry name" value="CheY-like_superfamily"/>
</dbReference>
<evidence type="ECO:0000256" key="8">
    <source>
        <dbReference type="PROSITE-ProRule" id="PRU00169"/>
    </source>
</evidence>
<evidence type="ECO:0000256" key="4">
    <source>
        <dbReference type="ARBA" id="ARBA00023012"/>
    </source>
</evidence>
<dbReference type="PRINTS" id="PR00032">
    <property type="entry name" value="HTHARAC"/>
</dbReference>
<gene>
    <name evidence="11" type="ORF">JOC77_001146</name>
</gene>
<dbReference type="CDD" id="cd17536">
    <property type="entry name" value="REC_YesN-like"/>
    <property type="match status" value="1"/>
</dbReference>
<dbReference type="InterPro" id="IPR009057">
    <property type="entry name" value="Homeodomain-like_sf"/>
</dbReference>
<keyword evidence="6" id="KW-0238">DNA-binding</keyword>
<dbReference type="Gene3D" id="1.10.10.60">
    <property type="entry name" value="Homeodomain-like"/>
    <property type="match status" value="2"/>
</dbReference>
<accession>A0ABS2QFZ6</accession>
<keyword evidence="2" id="KW-0963">Cytoplasm</keyword>
<evidence type="ECO:0000256" key="6">
    <source>
        <dbReference type="ARBA" id="ARBA00023125"/>
    </source>
</evidence>
<evidence type="ECO:0000256" key="1">
    <source>
        <dbReference type="ARBA" id="ARBA00004496"/>
    </source>
</evidence>
<evidence type="ECO:0000256" key="7">
    <source>
        <dbReference type="ARBA" id="ARBA00023163"/>
    </source>
</evidence>
<reference evidence="11 12" key="1">
    <citation type="submission" date="2021-01" db="EMBL/GenBank/DDBJ databases">
        <title>Genomic Encyclopedia of Type Strains, Phase IV (KMG-IV): sequencing the most valuable type-strain genomes for metagenomic binning, comparative biology and taxonomic classification.</title>
        <authorList>
            <person name="Goeker M."/>
        </authorList>
    </citation>
    <scope>NUCLEOTIDE SEQUENCE [LARGE SCALE GENOMIC DNA]</scope>
    <source>
        <strain evidence="11 12">DSM 105482</strain>
    </source>
</reference>
<dbReference type="Pfam" id="PF12833">
    <property type="entry name" value="HTH_18"/>
    <property type="match status" value="1"/>
</dbReference>
<dbReference type="PANTHER" id="PTHR42713">
    <property type="entry name" value="HISTIDINE KINASE-RELATED"/>
    <property type="match status" value="1"/>
</dbReference>
<dbReference type="Proteomes" id="UP000823486">
    <property type="component" value="Unassembled WGS sequence"/>
</dbReference>
<dbReference type="RefSeq" id="WP_204539823.1">
    <property type="nucleotide sequence ID" value="NZ_JAFBFI010000003.1"/>
</dbReference>
<organism evidence="11 12">
    <name type="scientific">Peribacillus deserti</name>
    <dbReference type="NCBI Taxonomy" id="673318"/>
    <lineage>
        <taxon>Bacteria</taxon>
        <taxon>Bacillati</taxon>
        <taxon>Bacillota</taxon>
        <taxon>Bacilli</taxon>
        <taxon>Bacillales</taxon>
        <taxon>Bacillaceae</taxon>
        <taxon>Peribacillus</taxon>
    </lineage>
</organism>
<feature type="domain" description="Response regulatory" evidence="10">
    <location>
        <begin position="2"/>
        <end position="119"/>
    </location>
</feature>
<sequence length="516" mass="59501">MKVLIVDDEVIIRNGLSTVINWEEHGFSLLEPAESAEDALEIVKINQPHIVLTDIQMSGKSGLDLAREVKQMFSETEVIILSGYDDFVYAQKAIREGVGEYLLKTSRPQEIINAVISAKERIIKKQKEVEENQIQKKAFRNKLLEKLLFEEEPDTKLLADVKKFYLNLNNGENTLQVAIVFASKSNEYSSFNRFFQHAVMNTLSEILSFESLEWNGALVLILQNRPSQEELHKVKEAFARTERLMNCHIFTAAGSNVEDIKDLHKSFEKAKHVFGYRWLLGNRGYVSYDNIKDRKGIRKVCSSKEESEMAGLLKSGNTDELKQWVKNLLEQIRLDPDVTPDSFNVFLQSVLISGYRWIERVVSAIGISTPIPDWKMKDEDLLTSSPEDILFQYFDRIMDKYRQMTEGKVHYVQEATIFIQDNLNKNLSLIEVASHVHINPNYFSELFKRETGMGYIEFVKTVRIEKAMAILRETPVKISEVAKQVGYEDIKYFTKLFRLHTGMTPTDFRKKAEKVG</sequence>
<evidence type="ECO:0000256" key="5">
    <source>
        <dbReference type="ARBA" id="ARBA00023015"/>
    </source>
</evidence>
<dbReference type="SMART" id="SM00448">
    <property type="entry name" value="REC"/>
    <property type="match status" value="1"/>
</dbReference>
<keyword evidence="12" id="KW-1185">Reference proteome</keyword>
<comment type="subcellular location">
    <subcellularLocation>
        <location evidence="1">Cytoplasm</location>
    </subcellularLocation>
</comment>
<dbReference type="InterPro" id="IPR051552">
    <property type="entry name" value="HptR"/>
</dbReference>
<name>A0ABS2QFZ6_9BACI</name>
<dbReference type="InterPro" id="IPR020449">
    <property type="entry name" value="Tscrpt_reg_AraC-type_HTH"/>
</dbReference>
<dbReference type="InterPro" id="IPR001789">
    <property type="entry name" value="Sig_transdc_resp-reg_receiver"/>
</dbReference>
<keyword evidence="3 8" id="KW-0597">Phosphoprotein</keyword>
<dbReference type="SUPFAM" id="SSF46689">
    <property type="entry name" value="Homeodomain-like"/>
    <property type="match status" value="2"/>
</dbReference>
<evidence type="ECO:0000313" key="12">
    <source>
        <dbReference type="Proteomes" id="UP000823486"/>
    </source>
</evidence>
<keyword evidence="4" id="KW-0902">Two-component regulatory system</keyword>
<dbReference type="PROSITE" id="PS01124">
    <property type="entry name" value="HTH_ARAC_FAMILY_2"/>
    <property type="match status" value="1"/>
</dbReference>
<keyword evidence="5" id="KW-0805">Transcription regulation</keyword>
<proteinExistence type="predicted"/>
<evidence type="ECO:0000256" key="3">
    <source>
        <dbReference type="ARBA" id="ARBA00022553"/>
    </source>
</evidence>